<proteinExistence type="predicted"/>
<evidence type="ECO:0000313" key="3">
    <source>
        <dbReference type="Proteomes" id="UP000774804"/>
    </source>
</evidence>
<sequence>MGTTATGSESEICTGFDKHGNCSLPRPLPAQRATANHAATRQPEDTSHHALTPSSKPSPSPRDPRSLCPYSRQQAPLSRRSRHLSMCGEQSFASRRRAAASRWLGAASHRSFKGAVAPSILIILRYFQV</sequence>
<gene>
    <name evidence="2" type="ORF">PC115_g12599</name>
</gene>
<accession>A0A8T1BYG4</accession>
<dbReference type="EMBL" id="RCMI01000426">
    <property type="protein sequence ID" value="KAG2911272.1"/>
    <property type="molecule type" value="Genomic_DNA"/>
</dbReference>
<evidence type="ECO:0000313" key="2">
    <source>
        <dbReference type="EMBL" id="KAG2911272.1"/>
    </source>
</evidence>
<organism evidence="2 3">
    <name type="scientific">Phytophthora cactorum</name>
    <dbReference type="NCBI Taxonomy" id="29920"/>
    <lineage>
        <taxon>Eukaryota</taxon>
        <taxon>Sar</taxon>
        <taxon>Stramenopiles</taxon>
        <taxon>Oomycota</taxon>
        <taxon>Peronosporomycetes</taxon>
        <taxon>Peronosporales</taxon>
        <taxon>Peronosporaceae</taxon>
        <taxon>Phytophthora</taxon>
    </lineage>
</organism>
<dbReference type="Proteomes" id="UP000774804">
    <property type="component" value="Unassembled WGS sequence"/>
</dbReference>
<evidence type="ECO:0000256" key="1">
    <source>
        <dbReference type="SAM" id="MobiDB-lite"/>
    </source>
</evidence>
<name>A0A8T1BYG4_9STRA</name>
<reference evidence="2" key="1">
    <citation type="submission" date="2018-10" db="EMBL/GenBank/DDBJ databases">
        <title>Effector identification in a new, highly contiguous assembly of the strawberry crown rot pathogen Phytophthora cactorum.</title>
        <authorList>
            <person name="Armitage A.D."/>
            <person name="Nellist C.F."/>
            <person name="Bates H."/>
            <person name="Vickerstaff R.J."/>
            <person name="Harrison R.J."/>
        </authorList>
    </citation>
    <scope>NUCLEOTIDE SEQUENCE</scope>
    <source>
        <strain evidence="2">4032</strain>
    </source>
</reference>
<feature type="compositionally biased region" description="Polar residues" evidence="1">
    <location>
        <begin position="1"/>
        <end position="11"/>
    </location>
</feature>
<protein>
    <submittedName>
        <fullName evidence="2">Uncharacterized protein</fullName>
    </submittedName>
</protein>
<feature type="region of interest" description="Disordered" evidence="1">
    <location>
        <begin position="1"/>
        <end position="83"/>
    </location>
</feature>
<comment type="caution">
    <text evidence="2">The sequence shown here is derived from an EMBL/GenBank/DDBJ whole genome shotgun (WGS) entry which is preliminary data.</text>
</comment>
<dbReference type="AlphaFoldDB" id="A0A8T1BYG4"/>